<reference evidence="5" key="2">
    <citation type="submission" date="2025-04" db="UniProtKB">
        <authorList>
            <consortium name="RefSeq"/>
        </authorList>
    </citation>
    <scope>IDENTIFICATION</scope>
</reference>
<keyword evidence="4" id="KW-1185">Reference proteome</keyword>
<name>A0A6P4EW27_DRORH</name>
<feature type="signal peptide" evidence="2">
    <location>
        <begin position="1"/>
        <end position="18"/>
    </location>
</feature>
<evidence type="ECO:0000256" key="2">
    <source>
        <dbReference type="SAM" id="SignalP"/>
    </source>
</evidence>
<sequence length="193" mass="20253">MRLFVALLCVSLVAVSSGQLSLRGRLGRSAQLKLAVQPPSVLVKNAGIVSSDLLASTAGIVPSVLVKSAGIVPAVDVAADVETPNILPQVSTLPYYPSYWPDYGASSGGWYPQAWNSPRYWNNNYLDYGTPYLPRRRLVKSVVTPVVTPVVASAPEASSSSSSTTTTTTTVNGDQAGEDAAVVPDVVADPAEY</sequence>
<dbReference type="OrthoDB" id="7864148at2759"/>
<reference evidence="4" key="1">
    <citation type="journal article" date="2021" name="Elife">
        <title>Highly contiguous assemblies of 101 drosophilid genomes.</title>
        <authorList>
            <person name="Kim B.Y."/>
            <person name="Wang J.R."/>
            <person name="Miller D.E."/>
            <person name="Barmina O."/>
            <person name="Delaney E."/>
            <person name="Thompson A."/>
            <person name="Comeault A.A."/>
            <person name="Peede D."/>
            <person name="D'Agostino E.R."/>
            <person name="Pelaez J."/>
            <person name="Aguilar J.M."/>
            <person name="Haji D."/>
            <person name="Matsunaga T."/>
            <person name="Armstrong E.E."/>
            <person name="Zych M."/>
            <person name="Ogawa Y."/>
            <person name="Stamenkovic-Radak M."/>
            <person name="Jelic M."/>
            <person name="Veselinovic M.S."/>
            <person name="Tanaskovic M."/>
            <person name="Eric P."/>
            <person name="Gao J.J."/>
            <person name="Katoh T.K."/>
            <person name="Toda M.J."/>
            <person name="Watabe H."/>
            <person name="Watada M."/>
            <person name="Davis J.S."/>
            <person name="Moyle L.C."/>
            <person name="Manoli G."/>
            <person name="Bertolini E."/>
            <person name="Kostal V."/>
            <person name="Hawley R.S."/>
            <person name="Takahashi A."/>
            <person name="Jones C.D."/>
            <person name="Price D.K."/>
            <person name="Whiteman N."/>
            <person name="Kopp A."/>
            <person name="Matute D.R."/>
            <person name="Petrov D.A."/>
        </authorList>
    </citation>
    <scope>NUCLEOTIDE SEQUENCE [LARGE SCALE GENOMIC DNA]</scope>
</reference>
<dbReference type="GeneID" id="108045953"/>
<proteinExistence type="predicted"/>
<feature type="compositionally biased region" description="Low complexity" evidence="1">
    <location>
        <begin position="153"/>
        <end position="171"/>
    </location>
</feature>
<keyword evidence="2" id="KW-0732">Signal</keyword>
<dbReference type="EnsemblMetazoa" id="XM_017125445.2">
    <property type="protein sequence ID" value="XP_016980934.1"/>
    <property type="gene ID" value="LOC108045953"/>
</dbReference>
<evidence type="ECO:0000313" key="5">
    <source>
        <dbReference type="RefSeq" id="XP_016980934.1"/>
    </source>
</evidence>
<evidence type="ECO:0000256" key="1">
    <source>
        <dbReference type="SAM" id="MobiDB-lite"/>
    </source>
</evidence>
<accession>A0A6P4EW27</accession>
<dbReference type="Proteomes" id="UP001652680">
    <property type="component" value="Unassembled WGS sequence"/>
</dbReference>
<evidence type="ECO:0000313" key="4">
    <source>
        <dbReference type="Proteomes" id="UP001652680"/>
    </source>
</evidence>
<evidence type="ECO:0000313" key="3">
    <source>
        <dbReference type="EnsemblMetazoa" id="XP_016980934.1"/>
    </source>
</evidence>
<organism evidence="5">
    <name type="scientific">Drosophila rhopaloa</name>
    <name type="common">Fruit fly</name>
    <dbReference type="NCBI Taxonomy" id="1041015"/>
    <lineage>
        <taxon>Eukaryota</taxon>
        <taxon>Metazoa</taxon>
        <taxon>Ecdysozoa</taxon>
        <taxon>Arthropoda</taxon>
        <taxon>Hexapoda</taxon>
        <taxon>Insecta</taxon>
        <taxon>Pterygota</taxon>
        <taxon>Neoptera</taxon>
        <taxon>Endopterygota</taxon>
        <taxon>Diptera</taxon>
        <taxon>Brachycera</taxon>
        <taxon>Muscomorpha</taxon>
        <taxon>Ephydroidea</taxon>
        <taxon>Drosophilidae</taxon>
        <taxon>Drosophila</taxon>
        <taxon>Sophophora</taxon>
    </lineage>
</organism>
<dbReference type="RefSeq" id="XP_016980934.1">
    <property type="nucleotide sequence ID" value="XM_017125445.1"/>
</dbReference>
<reference evidence="3" key="3">
    <citation type="submission" date="2025-05" db="UniProtKB">
        <authorList>
            <consortium name="EnsemblMetazoa"/>
        </authorList>
    </citation>
    <scope>IDENTIFICATION</scope>
</reference>
<protein>
    <submittedName>
        <fullName evidence="5">Uncharacterized protein LOC108045953</fullName>
    </submittedName>
</protein>
<gene>
    <name evidence="5" type="primary">LOC108045953</name>
    <name evidence="3" type="synonym">108045953</name>
</gene>
<dbReference type="AlphaFoldDB" id="A0A6P4EW27"/>
<feature type="compositionally biased region" description="Low complexity" evidence="1">
    <location>
        <begin position="179"/>
        <end position="193"/>
    </location>
</feature>
<dbReference type="OMA" id="PRYWPDY"/>
<feature type="chain" id="PRO_5028087440" evidence="2">
    <location>
        <begin position="19"/>
        <end position="193"/>
    </location>
</feature>
<feature type="region of interest" description="Disordered" evidence="1">
    <location>
        <begin position="153"/>
        <end position="193"/>
    </location>
</feature>